<dbReference type="Pfam" id="PF07602">
    <property type="entry name" value="DUF1565"/>
    <property type="match status" value="1"/>
</dbReference>
<dbReference type="Pfam" id="PF13229">
    <property type="entry name" value="Beta_helix"/>
    <property type="match status" value="1"/>
</dbReference>
<dbReference type="SMART" id="SM00710">
    <property type="entry name" value="PbH1"/>
    <property type="match status" value="5"/>
</dbReference>
<accession>A0ABR9WA04</accession>
<dbReference type="InterPro" id="IPR011459">
    <property type="entry name" value="DUF1565"/>
</dbReference>
<dbReference type="RefSeq" id="WP_194120526.1">
    <property type="nucleotide sequence ID" value="NZ_JACYGY010000001.1"/>
</dbReference>
<keyword evidence="4" id="KW-1185">Reference proteome</keyword>
<evidence type="ECO:0000259" key="2">
    <source>
        <dbReference type="Pfam" id="PF13229"/>
    </source>
</evidence>
<organism evidence="3 4">
    <name type="scientific">Dyadobacter subterraneus</name>
    <dbReference type="NCBI Taxonomy" id="2773304"/>
    <lineage>
        <taxon>Bacteria</taxon>
        <taxon>Pseudomonadati</taxon>
        <taxon>Bacteroidota</taxon>
        <taxon>Cytophagia</taxon>
        <taxon>Cytophagales</taxon>
        <taxon>Spirosomataceae</taxon>
        <taxon>Dyadobacter</taxon>
    </lineage>
</organism>
<gene>
    <name evidence="3" type="ORF">IEE83_10490</name>
</gene>
<dbReference type="Proteomes" id="UP000634134">
    <property type="component" value="Unassembled WGS sequence"/>
</dbReference>
<dbReference type="PANTHER" id="PTHR36453">
    <property type="entry name" value="SECRETED PROTEIN-RELATED"/>
    <property type="match status" value="1"/>
</dbReference>
<feature type="domain" description="DUF1565" evidence="1">
    <location>
        <begin position="29"/>
        <end position="69"/>
    </location>
</feature>
<evidence type="ECO:0000313" key="4">
    <source>
        <dbReference type="Proteomes" id="UP000634134"/>
    </source>
</evidence>
<proteinExistence type="predicted"/>
<reference evidence="4" key="1">
    <citation type="submission" date="2023-07" db="EMBL/GenBank/DDBJ databases">
        <title>Dyadobacter sp. nov 'subterranea' isolated from contaminted grondwater.</title>
        <authorList>
            <person name="Szabo I."/>
            <person name="Al-Omari J."/>
            <person name="Szerdahelyi S.G."/>
            <person name="Rado J."/>
        </authorList>
    </citation>
    <scope>NUCLEOTIDE SEQUENCE [LARGE SCALE GENOMIC DNA]</scope>
    <source>
        <strain evidence="4">UP-52</strain>
    </source>
</reference>
<feature type="domain" description="Right handed beta helix" evidence="2">
    <location>
        <begin position="311"/>
        <end position="438"/>
    </location>
</feature>
<evidence type="ECO:0000313" key="3">
    <source>
        <dbReference type="EMBL" id="MBE9462311.1"/>
    </source>
</evidence>
<dbReference type="EMBL" id="JACYGY010000001">
    <property type="protein sequence ID" value="MBE9462311.1"/>
    <property type="molecule type" value="Genomic_DNA"/>
</dbReference>
<dbReference type="PANTHER" id="PTHR36453:SF1">
    <property type="entry name" value="RIGHT HANDED BETA HELIX DOMAIN-CONTAINING PROTEIN"/>
    <property type="match status" value="1"/>
</dbReference>
<dbReference type="InterPro" id="IPR039448">
    <property type="entry name" value="Beta_helix"/>
</dbReference>
<dbReference type="Gene3D" id="2.160.20.10">
    <property type="entry name" value="Single-stranded right-handed beta-helix, Pectin lyase-like"/>
    <property type="match status" value="2"/>
</dbReference>
<name>A0ABR9WA04_9BACT</name>
<protein>
    <submittedName>
        <fullName evidence="3">DUF1565 domain-containing protein</fullName>
    </submittedName>
</protein>
<dbReference type="InterPro" id="IPR012334">
    <property type="entry name" value="Pectin_lyas_fold"/>
</dbReference>
<comment type="caution">
    <text evidence="3">The sequence shown here is derived from an EMBL/GenBank/DDBJ whole genome shotgun (WGS) entry which is preliminary data.</text>
</comment>
<sequence length="447" mass="49963">MLRFRLIFYFLLVTLPAICQVQKIYVSPNGQDKNTGTIDKPFKTLKKALLASEAFTGKAVSIQLRNGTYYLPETIVIKANGKLPEKLEIKPFGKEKVVISAGRKLNPDWQLFKNGIYRTSVPPDISFERLYVDGILQTMARYPNADTTAGIFNGTAEDATYYVRVLSWGNPFGGYVHALDENKKGSLHYKITGVDDTDNVELDGGWQFNKPVHPDKSIHFVENIFAELDKPGEWYFDRSLHFLYFLPSKNTNLSKAMIEVSNLKNSIELQGSAQHPVRNVILENLEFRHNERSFMESKEAVSGSDWNVYRGGALLLNGTETCAIKGCSFTDLGGNAIMLSGYNKNDTIANCLVSYVGASAVSLIGNDKVETANSRQISISNNIIHHTGEIEKQGRGIHLSNVRQISISGNKIYHIPADAIKIDKVSKEEITNTNNKIFDEFIEINLP</sequence>
<evidence type="ECO:0000259" key="1">
    <source>
        <dbReference type="Pfam" id="PF07602"/>
    </source>
</evidence>
<dbReference type="SUPFAM" id="SSF51126">
    <property type="entry name" value="Pectin lyase-like"/>
    <property type="match status" value="1"/>
</dbReference>
<dbReference type="InterPro" id="IPR006626">
    <property type="entry name" value="PbH1"/>
</dbReference>
<dbReference type="InterPro" id="IPR011050">
    <property type="entry name" value="Pectin_lyase_fold/virulence"/>
</dbReference>